<evidence type="ECO:0000256" key="1">
    <source>
        <dbReference type="SAM" id="MobiDB-lite"/>
    </source>
</evidence>
<accession>A0ABR6IQK2</accession>
<keyword evidence="3" id="KW-1185">Reference proteome</keyword>
<name>A0ABR6IQK2_9HYPH</name>
<feature type="region of interest" description="Disordered" evidence="1">
    <location>
        <begin position="62"/>
        <end position="116"/>
    </location>
</feature>
<protein>
    <submittedName>
        <fullName evidence="2">Uncharacterized protein</fullName>
    </submittedName>
</protein>
<organism evidence="2 3">
    <name type="scientific">Rhizobium mongolense</name>
    <dbReference type="NCBI Taxonomy" id="57676"/>
    <lineage>
        <taxon>Bacteria</taxon>
        <taxon>Pseudomonadati</taxon>
        <taxon>Pseudomonadota</taxon>
        <taxon>Alphaproteobacteria</taxon>
        <taxon>Hyphomicrobiales</taxon>
        <taxon>Rhizobiaceae</taxon>
        <taxon>Rhizobium/Agrobacterium group</taxon>
        <taxon>Rhizobium</taxon>
    </lineage>
</organism>
<reference evidence="2 3" key="1">
    <citation type="submission" date="2020-08" db="EMBL/GenBank/DDBJ databases">
        <title>Genomic Encyclopedia of Type Strains, Phase IV (KMG-V): Genome sequencing to study the core and pangenomes of soil and plant-associated prokaryotes.</title>
        <authorList>
            <person name="Whitman W."/>
        </authorList>
    </citation>
    <scope>NUCLEOTIDE SEQUENCE [LARGE SCALE GENOMIC DNA]</scope>
    <source>
        <strain evidence="2 3">SEMIA 4087</strain>
    </source>
</reference>
<proteinExistence type="predicted"/>
<dbReference type="EMBL" id="JACIFX010000005">
    <property type="protein sequence ID" value="MBB4230131.1"/>
    <property type="molecule type" value="Genomic_DNA"/>
</dbReference>
<evidence type="ECO:0000313" key="2">
    <source>
        <dbReference type="EMBL" id="MBB4230131.1"/>
    </source>
</evidence>
<comment type="caution">
    <text evidence="2">The sequence shown here is derived from an EMBL/GenBank/DDBJ whole genome shotgun (WGS) entry which is preliminary data.</text>
</comment>
<dbReference type="Proteomes" id="UP000551353">
    <property type="component" value="Unassembled WGS sequence"/>
</dbReference>
<sequence length="116" mass="12695">MGSRKLRAWVPCRSIAQETGRFCSAETYFGVVEVGEQADATLIIGLAVQRWTYYARRALHRTPSRPSSNFTASVTVERGRPRSSAASEKLCRSATRVKTHGVEPVHCSPSPDDDGG</sequence>
<gene>
    <name evidence="2" type="ORF">GGD56_003984</name>
</gene>
<evidence type="ECO:0000313" key="3">
    <source>
        <dbReference type="Proteomes" id="UP000551353"/>
    </source>
</evidence>
<feature type="compositionally biased region" description="Polar residues" evidence="1">
    <location>
        <begin position="64"/>
        <end position="74"/>
    </location>
</feature>